<dbReference type="PANTHER" id="PTHR31627:SF42">
    <property type="entry name" value="G_PROTEIN_RECEP_F1_2 DOMAIN-CONTAINING PROTEIN-RELATED"/>
    <property type="match status" value="1"/>
</dbReference>
<accession>A0A8R1Y9B6</accession>
<feature type="transmembrane region" description="Helical" evidence="6">
    <location>
        <begin position="70"/>
        <end position="94"/>
    </location>
</feature>
<evidence type="ECO:0000313" key="7">
    <source>
        <dbReference type="EnsemblMetazoa" id="PPA07995.1"/>
    </source>
</evidence>
<keyword evidence="4 6" id="KW-1133">Transmembrane helix</keyword>
<dbReference type="GO" id="GO:0016020">
    <property type="term" value="C:membrane"/>
    <property type="evidence" value="ECO:0007669"/>
    <property type="project" value="UniProtKB-SubCell"/>
</dbReference>
<dbReference type="Pfam" id="PF10323">
    <property type="entry name" value="7TM_GPCR_Srv"/>
    <property type="match status" value="2"/>
</dbReference>
<name>A0A2A6CXT6_PRIPA</name>
<gene>
    <name evidence="7" type="primary">WBGene00097549</name>
</gene>
<evidence type="ECO:0000313" key="8">
    <source>
        <dbReference type="Proteomes" id="UP000005239"/>
    </source>
</evidence>
<organism evidence="7 8">
    <name type="scientific">Pristionchus pacificus</name>
    <name type="common">Parasitic nematode worm</name>
    <dbReference type="NCBI Taxonomy" id="54126"/>
    <lineage>
        <taxon>Eukaryota</taxon>
        <taxon>Metazoa</taxon>
        <taxon>Ecdysozoa</taxon>
        <taxon>Nematoda</taxon>
        <taxon>Chromadorea</taxon>
        <taxon>Rhabditida</taxon>
        <taxon>Rhabditina</taxon>
        <taxon>Diplogasteromorpha</taxon>
        <taxon>Diplogasteroidea</taxon>
        <taxon>Neodiplogasteridae</taxon>
        <taxon>Pristionchus</taxon>
    </lineage>
</organism>
<proteinExistence type="inferred from homology"/>
<evidence type="ECO:0000256" key="2">
    <source>
        <dbReference type="ARBA" id="ARBA00005692"/>
    </source>
</evidence>
<dbReference type="InterPro" id="IPR019426">
    <property type="entry name" value="7TM_GPCR_serpentine_rcpt_Srv"/>
</dbReference>
<feature type="transmembrane region" description="Helical" evidence="6">
    <location>
        <begin position="269"/>
        <end position="287"/>
    </location>
</feature>
<dbReference type="InterPro" id="IPR051119">
    <property type="entry name" value="Nematode_SR-like"/>
</dbReference>
<evidence type="ECO:0000256" key="1">
    <source>
        <dbReference type="ARBA" id="ARBA00004141"/>
    </source>
</evidence>
<sequence>MPYFQHTSAFSNELRMLLSRAGIIGTAMMFRVTYWIAPLIILIVSTVVHIRLLAVVIVNRKQVQYSSFFFKMFISQSIIEIFLAYAYVICEMILKDLLFGEEFALATGYVYPTIAYYGCYYYIIHVQVWGVVMVSINRCVTICAPFSRLAKLYERAPPAVLWILNLVVPLLMMFWMPSQGAVNYYRNPSGAISLNVPLYTVQTNSMQGMITSVTGSVVKAGSDYRREKMLTVVGFALFVALCFSTVFYVLLYVNAIQVNVPVIITVRTYYIYAIMALTFVNPWMLLLTNKNTRRRMLFQKSDVSSQLGVPSKQAFRKVTN</sequence>
<evidence type="ECO:0000256" key="6">
    <source>
        <dbReference type="RuleBase" id="RU280813"/>
    </source>
</evidence>
<keyword evidence="5 6" id="KW-0472">Membrane</keyword>
<dbReference type="PANTHER" id="PTHR31627">
    <property type="entry name" value="SERPENTINE RECEPTOR CLASS GAMMA-RELATED"/>
    <property type="match status" value="1"/>
</dbReference>
<accession>A0A2A6CXT6</accession>
<dbReference type="Proteomes" id="UP000005239">
    <property type="component" value="Unassembled WGS sequence"/>
</dbReference>
<evidence type="ECO:0000256" key="4">
    <source>
        <dbReference type="ARBA" id="ARBA00022989"/>
    </source>
</evidence>
<feature type="transmembrane region" description="Helical" evidence="6">
    <location>
        <begin position="230"/>
        <end position="249"/>
    </location>
</feature>
<reference evidence="7" key="2">
    <citation type="submission" date="2022-06" db="UniProtKB">
        <authorList>
            <consortium name="EnsemblMetazoa"/>
        </authorList>
    </citation>
    <scope>IDENTIFICATION</scope>
    <source>
        <strain evidence="7">PS312</strain>
    </source>
</reference>
<dbReference type="EnsemblMetazoa" id="PPA07995.1">
    <property type="protein sequence ID" value="PPA07995.1"/>
    <property type="gene ID" value="WBGene00097549"/>
</dbReference>
<feature type="transmembrane region" description="Helical" evidence="6">
    <location>
        <begin position="114"/>
        <end position="136"/>
    </location>
</feature>
<evidence type="ECO:0000256" key="5">
    <source>
        <dbReference type="ARBA" id="ARBA00023136"/>
    </source>
</evidence>
<dbReference type="GO" id="GO:0007606">
    <property type="term" value="P:sensory perception of chemical stimulus"/>
    <property type="evidence" value="ECO:0007669"/>
    <property type="project" value="UniProtKB-UniRule"/>
</dbReference>
<feature type="transmembrane region" description="Helical" evidence="6">
    <location>
        <begin position="156"/>
        <end position="176"/>
    </location>
</feature>
<comment type="subcellular location">
    <subcellularLocation>
        <location evidence="1">Membrane</location>
        <topology evidence="1">Multi-pass membrane protein</topology>
    </subcellularLocation>
</comment>
<comment type="similarity">
    <text evidence="2 6">Belongs to the nematode receptor-like protein srg family.</text>
</comment>
<evidence type="ECO:0000256" key="3">
    <source>
        <dbReference type="ARBA" id="ARBA00022692"/>
    </source>
</evidence>
<dbReference type="GO" id="GO:0004888">
    <property type="term" value="F:transmembrane signaling receptor activity"/>
    <property type="evidence" value="ECO:0007669"/>
    <property type="project" value="InterPro"/>
</dbReference>
<protein>
    <recommendedName>
        <fullName evidence="6">Serpentine receptor class gamma</fullName>
    </recommendedName>
</protein>
<reference evidence="8" key="1">
    <citation type="journal article" date="2008" name="Nat. Genet.">
        <title>The Pristionchus pacificus genome provides a unique perspective on nematode lifestyle and parasitism.</title>
        <authorList>
            <person name="Dieterich C."/>
            <person name="Clifton S.W."/>
            <person name="Schuster L.N."/>
            <person name="Chinwalla A."/>
            <person name="Delehaunty K."/>
            <person name="Dinkelacker I."/>
            <person name="Fulton L."/>
            <person name="Fulton R."/>
            <person name="Godfrey J."/>
            <person name="Minx P."/>
            <person name="Mitreva M."/>
            <person name="Roeseler W."/>
            <person name="Tian H."/>
            <person name="Witte H."/>
            <person name="Yang S.P."/>
            <person name="Wilson R.K."/>
            <person name="Sommer R.J."/>
        </authorList>
    </citation>
    <scope>NUCLEOTIDE SEQUENCE [LARGE SCALE GENOMIC DNA]</scope>
    <source>
        <strain evidence="8">PS312</strain>
    </source>
</reference>
<dbReference type="AlphaFoldDB" id="A0A2A6CXT6"/>
<dbReference type="PRINTS" id="PR00698">
    <property type="entry name" value="TMPROTEINSRG"/>
</dbReference>
<keyword evidence="8" id="KW-1185">Reference proteome</keyword>
<feature type="transmembrane region" description="Helical" evidence="6">
    <location>
        <begin position="35"/>
        <end position="58"/>
    </location>
</feature>
<feature type="transmembrane region" description="Helical" evidence="6">
    <location>
        <begin position="196"/>
        <end position="218"/>
    </location>
</feature>
<keyword evidence="3 6" id="KW-0812">Transmembrane</keyword>
<dbReference type="InterPro" id="IPR000609">
    <property type="entry name" value="7TM_GPCR_serpentine_rcpt_Srg"/>
</dbReference>
<dbReference type="OrthoDB" id="5868253at2759"/>